<comment type="caution">
    <text evidence="2">The sequence shown here is derived from an EMBL/GenBank/DDBJ whole genome shotgun (WGS) entry which is preliminary data.</text>
</comment>
<keyword evidence="3" id="KW-1185">Reference proteome</keyword>
<dbReference type="EMBL" id="JAVRBK010000005">
    <property type="protein sequence ID" value="KAK5643433.1"/>
    <property type="molecule type" value="Genomic_DNA"/>
</dbReference>
<organism evidence="2 3">
    <name type="scientific">Pyrocoelia pectoralis</name>
    <dbReference type="NCBI Taxonomy" id="417401"/>
    <lineage>
        <taxon>Eukaryota</taxon>
        <taxon>Metazoa</taxon>
        <taxon>Ecdysozoa</taxon>
        <taxon>Arthropoda</taxon>
        <taxon>Hexapoda</taxon>
        <taxon>Insecta</taxon>
        <taxon>Pterygota</taxon>
        <taxon>Neoptera</taxon>
        <taxon>Endopterygota</taxon>
        <taxon>Coleoptera</taxon>
        <taxon>Polyphaga</taxon>
        <taxon>Elateriformia</taxon>
        <taxon>Elateroidea</taxon>
        <taxon>Lampyridae</taxon>
        <taxon>Lampyrinae</taxon>
        <taxon>Pyrocoelia</taxon>
    </lineage>
</organism>
<proteinExistence type="predicted"/>
<evidence type="ECO:0000313" key="3">
    <source>
        <dbReference type="Proteomes" id="UP001329430"/>
    </source>
</evidence>
<feature type="compositionally biased region" description="Polar residues" evidence="1">
    <location>
        <begin position="497"/>
        <end position="514"/>
    </location>
</feature>
<accession>A0AAN7ZL90</accession>
<name>A0AAN7ZL90_9COLE</name>
<sequence>MMNLSHDVQDILKTMKIIKENLDASSNKSPRLPLDRTSNTVTAELIDINSINFEDDETWLYESPLKNSHVKDLKAWLYQDRTHLKDYNFHSNHLILTRELTEIDTKKMIDSRTFTRPKKRLGRPSIETYNDGYFGMGKLETDHVVDKNESNRTPKLSDVTYCGDNVNVVPQQAPLKFDLSQPINTNIFEKIISSASDVDSFQNMSPPSLINSMCSSTFTNLMENSMIKNDPLLREISVTDYTEAMLQDYDPPLFRSITDSCSSINLDNPDTFIKQNSERTLNGIYKKSVMGNKELSLNETYVGGDKSDNSTLGDTYTKESSSDISSIDLCNNASVILNTNNDTRVRSIDNTACNFNGTYRKSSHTKANETFDKVPLRQSNDNLNSTTTYSNDSNRFTSPRRRSYIIDRHNHLTQAIETKRNSVGHSAGSTDSLDYLSSLSSGSRDSNKMLNMAEVDAIVLQQEQSLHAMSTPKPTSKIISKLWEHSTISPVAASEGVHTSDSEPSSNDEYKTVKSNISVSDSNLSGKSGNKSFENYVYKNQPLQISPKSINGVKPVSNNKNPAIRGSYSNLKTVSTTLKGSYGNLKPLGANIKGASYNTNKGSTTNLKTMSANLKGSYTQLKPVLLNLPCTDTNLKLYNQNSRVMKRPNVTNNDVINIKTAEVAPTLRDISLKDQVKSAPISNSNAKLQLKASGLPRPISSIPRPSSSKIPGPKSRPLTSRPLSRPLSKHNLDYDF</sequence>
<reference evidence="2 3" key="1">
    <citation type="journal article" date="2024" name="Insects">
        <title>An Improved Chromosome-Level Genome Assembly of the Firefly Pyrocoelia pectoralis.</title>
        <authorList>
            <person name="Fu X."/>
            <person name="Meyer-Rochow V.B."/>
            <person name="Ballantyne L."/>
            <person name="Zhu X."/>
        </authorList>
    </citation>
    <scope>NUCLEOTIDE SEQUENCE [LARGE SCALE GENOMIC DNA]</scope>
    <source>
        <strain evidence="2">XCY_ONT2</strain>
    </source>
</reference>
<dbReference type="AlphaFoldDB" id="A0AAN7ZL90"/>
<feature type="region of interest" description="Disordered" evidence="1">
    <location>
        <begin position="377"/>
        <end position="397"/>
    </location>
</feature>
<feature type="region of interest" description="Disordered" evidence="1">
    <location>
        <begin position="492"/>
        <end position="514"/>
    </location>
</feature>
<protein>
    <submittedName>
        <fullName evidence="2">Uncharacterized protein</fullName>
    </submittedName>
</protein>
<dbReference type="Proteomes" id="UP001329430">
    <property type="component" value="Chromosome 5"/>
</dbReference>
<feature type="region of interest" description="Disordered" evidence="1">
    <location>
        <begin position="687"/>
        <end position="736"/>
    </location>
</feature>
<evidence type="ECO:0000313" key="2">
    <source>
        <dbReference type="EMBL" id="KAK5643433.1"/>
    </source>
</evidence>
<feature type="compositionally biased region" description="Low complexity" evidence="1">
    <location>
        <begin position="693"/>
        <end position="717"/>
    </location>
</feature>
<gene>
    <name evidence="2" type="ORF">RI129_007278</name>
</gene>
<evidence type="ECO:0000256" key="1">
    <source>
        <dbReference type="SAM" id="MobiDB-lite"/>
    </source>
</evidence>